<feature type="transmembrane region" description="Helical" evidence="2">
    <location>
        <begin position="32"/>
        <end position="50"/>
    </location>
</feature>
<keyword evidence="2" id="KW-0472">Membrane</keyword>
<evidence type="ECO:0000313" key="3">
    <source>
        <dbReference type="EMBL" id="KAK3943530.1"/>
    </source>
</evidence>
<accession>A0AAN6NDM2</accession>
<evidence type="ECO:0000256" key="1">
    <source>
        <dbReference type="SAM" id="MobiDB-lite"/>
    </source>
</evidence>
<evidence type="ECO:0000313" key="4">
    <source>
        <dbReference type="Proteomes" id="UP001303473"/>
    </source>
</evidence>
<keyword evidence="2" id="KW-0812">Transmembrane</keyword>
<proteinExistence type="predicted"/>
<evidence type="ECO:0000256" key="2">
    <source>
        <dbReference type="SAM" id="Phobius"/>
    </source>
</evidence>
<name>A0AAN6NDM2_9PEZI</name>
<keyword evidence="2" id="KW-1133">Transmembrane helix</keyword>
<organism evidence="3 4">
    <name type="scientific">Diplogelasinospora grovesii</name>
    <dbReference type="NCBI Taxonomy" id="303347"/>
    <lineage>
        <taxon>Eukaryota</taxon>
        <taxon>Fungi</taxon>
        <taxon>Dikarya</taxon>
        <taxon>Ascomycota</taxon>
        <taxon>Pezizomycotina</taxon>
        <taxon>Sordariomycetes</taxon>
        <taxon>Sordariomycetidae</taxon>
        <taxon>Sordariales</taxon>
        <taxon>Diplogelasinosporaceae</taxon>
        <taxon>Diplogelasinospora</taxon>
    </lineage>
</organism>
<dbReference type="AlphaFoldDB" id="A0AAN6NDM2"/>
<gene>
    <name evidence="3" type="ORF">QBC46DRAFT_351409</name>
</gene>
<reference evidence="4" key="1">
    <citation type="journal article" date="2023" name="Mol. Phylogenet. Evol.">
        <title>Genome-scale phylogeny and comparative genomics of the fungal order Sordariales.</title>
        <authorList>
            <person name="Hensen N."/>
            <person name="Bonometti L."/>
            <person name="Westerberg I."/>
            <person name="Brannstrom I.O."/>
            <person name="Guillou S."/>
            <person name="Cros-Aarteil S."/>
            <person name="Calhoun S."/>
            <person name="Haridas S."/>
            <person name="Kuo A."/>
            <person name="Mondo S."/>
            <person name="Pangilinan J."/>
            <person name="Riley R."/>
            <person name="LaButti K."/>
            <person name="Andreopoulos B."/>
            <person name="Lipzen A."/>
            <person name="Chen C."/>
            <person name="Yan M."/>
            <person name="Daum C."/>
            <person name="Ng V."/>
            <person name="Clum A."/>
            <person name="Steindorff A."/>
            <person name="Ohm R.A."/>
            <person name="Martin F."/>
            <person name="Silar P."/>
            <person name="Natvig D.O."/>
            <person name="Lalanne C."/>
            <person name="Gautier V."/>
            <person name="Ament-Velasquez S.L."/>
            <person name="Kruys A."/>
            <person name="Hutchinson M.I."/>
            <person name="Powell A.J."/>
            <person name="Barry K."/>
            <person name="Miller A.N."/>
            <person name="Grigoriev I.V."/>
            <person name="Debuchy R."/>
            <person name="Gladieux P."/>
            <person name="Hiltunen Thoren M."/>
            <person name="Johannesson H."/>
        </authorList>
    </citation>
    <scope>NUCLEOTIDE SEQUENCE [LARGE SCALE GENOMIC DNA]</scope>
    <source>
        <strain evidence="4">CBS 340.73</strain>
    </source>
</reference>
<protein>
    <submittedName>
        <fullName evidence="3">Uncharacterized protein</fullName>
    </submittedName>
</protein>
<dbReference type="EMBL" id="MU853765">
    <property type="protein sequence ID" value="KAK3943530.1"/>
    <property type="molecule type" value="Genomic_DNA"/>
</dbReference>
<dbReference type="Proteomes" id="UP001303473">
    <property type="component" value="Unassembled WGS sequence"/>
</dbReference>
<sequence>MARIPILGIDVRAPTGAAPFNYGPRTRRSGKLVFLWMATLFGLLYIIWYLQHNHPEATDRYRTEMLGHKGGFGDGNAPIRDNGRAPGDGSGMEGEHDGSAKRRRAAGYGERDIHVKIPGWN</sequence>
<comment type="caution">
    <text evidence="3">The sequence shown here is derived from an EMBL/GenBank/DDBJ whole genome shotgun (WGS) entry which is preliminary data.</text>
</comment>
<feature type="region of interest" description="Disordered" evidence="1">
    <location>
        <begin position="70"/>
        <end position="110"/>
    </location>
</feature>
<keyword evidence="4" id="KW-1185">Reference proteome</keyword>